<dbReference type="AlphaFoldDB" id="A0A0E9VNC8"/>
<evidence type="ECO:0000313" key="3">
    <source>
        <dbReference type="EMBL" id="JAH79572.1"/>
    </source>
</evidence>
<feature type="domain" description="C2H2-type" evidence="2">
    <location>
        <begin position="52"/>
        <end position="73"/>
    </location>
</feature>
<evidence type="ECO:0000259" key="2">
    <source>
        <dbReference type="PROSITE" id="PS00028"/>
    </source>
</evidence>
<feature type="region of interest" description="Disordered" evidence="1">
    <location>
        <begin position="89"/>
        <end position="110"/>
    </location>
</feature>
<reference evidence="3" key="1">
    <citation type="submission" date="2014-11" db="EMBL/GenBank/DDBJ databases">
        <authorList>
            <person name="Amaro Gonzalez C."/>
        </authorList>
    </citation>
    <scope>NUCLEOTIDE SEQUENCE</scope>
</reference>
<protein>
    <recommendedName>
        <fullName evidence="2">C2H2-type domain-containing protein</fullName>
    </recommendedName>
</protein>
<sequence>MHRKKDLTCCECRRCFGAAETFYKHKCFHLRKQLRAFNASGRKSHGVNFYHCQLCAIPFTGGLEFEHHIKVTHPEQYRKATRRIFSAGMTRSKRSRAFKSQRQDCQPGRC</sequence>
<reference evidence="3" key="2">
    <citation type="journal article" date="2015" name="Fish Shellfish Immunol.">
        <title>Early steps in the European eel (Anguilla anguilla)-Vibrio vulnificus interaction in the gills: Role of the RtxA13 toxin.</title>
        <authorList>
            <person name="Callol A."/>
            <person name="Pajuelo D."/>
            <person name="Ebbesson L."/>
            <person name="Teles M."/>
            <person name="MacKenzie S."/>
            <person name="Amaro C."/>
        </authorList>
    </citation>
    <scope>NUCLEOTIDE SEQUENCE</scope>
</reference>
<proteinExistence type="predicted"/>
<name>A0A0E9VNC8_ANGAN</name>
<evidence type="ECO:0000256" key="1">
    <source>
        <dbReference type="SAM" id="MobiDB-lite"/>
    </source>
</evidence>
<dbReference type="PROSITE" id="PS00028">
    <property type="entry name" value="ZINC_FINGER_C2H2_1"/>
    <property type="match status" value="2"/>
</dbReference>
<dbReference type="InterPro" id="IPR013087">
    <property type="entry name" value="Znf_C2H2_type"/>
</dbReference>
<feature type="domain" description="C2H2-type" evidence="2">
    <location>
        <begin position="9"/>
        <end position="29"/>
    </location>
</feature>
<organism evidence="3">
    <name type="scientific">Anguilla anguilla</name>
    <name type="common">European freshwater eel</name>
    <name type="synonym">Muraena anguilla</name>
    <dbReference type="NCBI Taxonomy" id="7936"/>
    <lineage>
        <taxon>Eukaryota</taxon>
        <taxon>Metazoa</taxon>
        <taxon>Chordata</taxon>
        <taxon>Craniata</taxon>
        <taxon>Vertebrata</taxon>
        <taxon>Euteleostomi</taxon>
        <taxon>Actinopterygii</taxon>
        <taxon>Neopterygii</taxon>
        <taxon>Teleostei</taxon>
        <taxon>Anguilliformes</taxon>
        <taxon>Anguillidae</taxon>
        <taxon>Anguilla</taxon>
    </lineage>
</organism>
<dbReference type="EMBL" id="GBXM01029005">
    <property type="protein sequence ID" value="JAH79572.1"/>
    <property type="molecule type" value="Transcribed_RNA"/>
</dbReference>
<accession>A0A0E9VNC8</accession>